<dbReference type="Proteomes" id="UP000178606">
    <property type="component" value="Unassembled WGS sequence"/>
</dbReference>
<protein>
    <recommendedName>
        <fullName evidence="3">Bacterial surface antigen (D15) domain-containing protein</fullName>
    </recommendedName>
</protein>
<organism evidence="1 2">
    <name type="scientific">Handelsmanbacteria sp. (strain RIFCSPLOWO2_12_FULL_64_10)</name>
    <dbReference type="NCBI Taxonomy" id="1817868"/>
    <lineage>
        <taxon>Bacteria</taxon>
        <taxon>Candidatus Handelsmaniibacteriota</taxon>
    </lineage>
</organism>
<evidence type="ECO:0000313" key="2">
    <source>
        <dbReference type="Proteomes" id="UP000178606"/>
    </source>
</evidence>
<proteinExistence type="predicted"/>
<accession>A0A1F6D3K8</accession>
<sequence>MIVAILIVVFPALLFAEGYPSPEGTRGPNAGDRPLTSSYTGFNDLFHYNRVEGAALGLGLRTQNLLPDLDLLTKVSYGFADRRWRYRGEAMRWRNPSGSGQGRRLAVGAGVYREIRYEEDPALIKTVTITKDALLSKKDHRNYYTAEGKEGFVTRAFSRAFTVRAGYRREHLQSDSTQAKFSLFKRGERFRPTPSIREGWFSGVYLKGTCDTRIKRRAKRRSNGWTAEGIVEHTDRRLLKSDFSYTCLQGKAIRYQTTTPSAWLSAEVRGGMSIRPLPPHRMFDVGGGPGFYFPFGVLRGVPLNWFQGDRFATVLIDYHFGGRIFKDVPFPRVSLADMFEVIGFAGAAWTSLSARSRAMATDESLRTTDGIYTEVGLSVAERRDYFRFDVMFQRGDRRPGRVSVRVSANY</sequence>
<comment type="caution">
    <text evidence="1">The sequence shown here is derived from an EMBL/GenBank/DDBJ whole genome shotgun (WGS) entry which is preliminary data.</text>
</comment>
<evidence type="ECO:0000313" key="1">
    <source>
        <dbReference type="EMBL" id="OGG56024.1"/>
    </source>
</evidence>
<dbReference type="EMBL" id="MFKF01000053">
    <property type="protein sequence ID" value="OGG56024.1"/>
    <property type="molecule type" value="Genomic_DNA"/>
</dbReference>
<dbReference type="AlphaFoldDB" id="A0A1F6D3K8"/>
<evidence type="ECO:0008006" key="3">
    <source>
        <dbReference type="Google" id="ProtNLM"/>
    </source>
</evidence>
<name>A0A1F6D3K8_HANXR</name>
<reference evidence="1 2" key="1">
    <citation type="journal article" date="2016" name="Nat. Commun.">
        <title>Thousands of microbial genomes shed light on interconnected biogeochemical processes in an aquifer system.</title>
        <authorList>
            <person name="Anantharaman K."/>
            <person name="Brown C.T."/>
            <person name="Hug L.A."/>
            <person name="Sharon I."/>
            <person name="Castelle C.J."/>
            <person name="Probst A.J."/>
            <person name="Thomas B.C."/>
            <person name="Singh A."/>
            <person name="Wilkins M.J."/>
            <person name="Karaoz U."/>
            <person name="Brodie E.L."/>
            <person name="Williams K.H."/>
            <person name="Hubbard S.S."/>
            <person name="Banfield J.F."/>
        </authorList>
    </citation>
    <scope>NUCLEOTIDE SEQUENCE [LARGE SCALE GENOMIC DNA]</scope>
    <source>
        <strain evidence="2">RIFCSPLOWO2_12_FULL_64_10</strain>
    </source>
</reference>
<gene>
    <name evidence="1" type="ORF">A3F84_28810</name>
</gene>